<dbReference type="AlphaFoldDB" id="A0A3S4Y860"/>
<dbReference type="Pfam" id="PF09951">
    <property type="entry name" value="Imm33"/>
    <property type="match status" value="1"/>
</dbReference>
<dbReference type="PANTHER" id="PTHR38743">
    <property type="entry name" value="SIMILAR TO GLYOXYLASE I FAMILY PROTEIN"/>
    <property type="match status" value="1"/>
</dbReference>
<dbReference type="KEGG" id="nani:NCTC12227_01113"/>
<gene>
    <name evidence="2" type="ORF">NCTC12227_01113</name>
</gene>
<feature type="domain" description="Immunity protein Imm33" evidence="1">
    <location>
        <begin position="15"/>
        <end position="100"/>
    </location>
</feature>
<name>A0A3S4Y860_9NEIS</name>
<dbReference type="RefSeq" id="WP_126304695.1">
    <property type="nucleotide sequence ID" value="NZ_JBGNXI010000001.1"/>
</dbReference>
<dbReference type="EMBL" id="LR134516">
    <property type="protein sequence ID" value="VEJ21382.1"/>
    <property type="molecule type" value="Genomic_DNA"/>
</dbReference>
<keyword evidence="3" id="KW-1185">Reference proteome</keyword>
<dbReference type="PANTHER" id="PTHR38743:SF2">
    <property type="entry name" value="DUF2185 DOMAIN-CONTAINING PROTEIN"/>
    <property type="match status" value="1"/>
</dbReference>
<proteinExistence type="predicted"/>
<accession>A0A3S4Y860</accession>
<reference evidence="2 3" key="1">
    <citation type="submission" date="2018-12" db="EMBL/GenBank/DDBJ databases">
        <authorList>
            <consortium name="Pathogen Informatics"/>
        </authorList>
    </citation>
    <scope>NUCLEOTIDE SEQUENCE [LARGE SCALE GENOMIC DNA]</scope>
    <source>
        <strain evidence="2 3">NCTC12227</strain>
    </source>
</reference>
<organism evidence="2 3">
    <name type="scientific">Neisseria animaloris</name>
    <dbReference type="NCBI Taxonomy" id="326522"/>
    <lineage>
        <taxon>Bacteria</taxon>
        <taxon>Pseudomonadati</taxon>
        <taxon>Pseudomonadota</taxon>
        <taxon>Betaproteobacteria</taxon>
        <taxon>Neisseriales</taxon>
        <taxon>Neisseriaceae</taxon>
        <taxon>Neisseria</taxon>
    </lineage>
</organism>
<evidence type="ECO:0000313" key="2">
    <source>
        <dbReference type="EMBL" id="VEJ21382.1"/>
    </source>
</evidence>
<dbReference type="STRING" id="326522.BWD08_08735"/>
<sequence length="107" mass="11921">MNKFANALSTALGRCIASKTITENGEPVGFMYRESAVFDNDSGWRFFSGNETDEYTQDPDNFTVCNLSDITRHHPVTGDFIGQTEGTAWEADGKGSFRAVEDWQPED</sequence>
<evidence type="ECO:0000259" key="1">
    <source>
        <dbReference type="Pfam" id="PF09951"/>
    </source>
</evidence>
<dbReference type="Proteomes" id="UP000268229">
    <property type="component" value="Chromosome"/>
</dbReference>
<dbReference type="InterPro" id="IPR018689">
    <property type="entry name" value="Imm33_dom"/>
</dbReference>
<evidence type="ECO:0000313" key="3">
    <source>
        <dbReference type="Proteomes" id="UP000268229"/>
    </source>
</evidence>
<protein>
    <submittedName>
        <fullName evidence="2">Protein of uncharacterized function (DUF2185)</fullName>
    </submittedName>
</protein>
<dbReference type="OrthoDB" id="4827574at2"/>